<feature type="chain" id="PRO_5002207115" evidence="1">
    <location>
        <begin position="25"/>
        <end position="379"/>
    </location>
</feature>
<organism evidence="2 3">
    <name type="scientific">Suillus luteus UH-Slu-Lm8-n1</name>
    <dbReference type="NCBI Taxonomy" id="930992"/>
    <lineage>
        <taxon>Eukaryota</taxon>
        <taxon>Fungi</taxon>
        <taxon>Dikarya</taxon>
        <taxon>Basidiomycota</taxon>
        <taxon>Agaricomycotina</taxon>
        <taxon>Agaricomycetes</taxon>
        <taxon>Agaricomycetidae</taxon>
        <taxon>Boletales</taxon>
        <taxon>Suillineae</taxon>
        <taxon>Suillaceae</taxon>
        <taxon>Suillus</taxon>
    </lineage>
</organism>
<feature type="signal peptide" evidence="1">
    <location>
        <begin position="1"/>
        <end position="24"/>
    </location>
</feature>
<evidence type="ECO:0000256" key="1">
    <source>
        <dbReference type="SAM" id="SignalP"/>
    </source>
</evidence>
<dbReference type="HOGENOM" id="CLU_028686_0_0_1"/>
<dbReference type="EMBL" id="KN835184">
    <property type="protein sequence ID" value="KIK44789.1"/>
    <property type="molecule type" value="Genomic_DNA"/>
</dbReference>
<dbReference type="FunCoup" id="A0A0D0B4D8">
    <property type="interactions" value="34"/>
</dbReference>
<sequence>MAVMLFRLSIFLAAITALLEIGVAANSRRQQCTTTLSDAKLVADQLQLHYYNSSTGQYNLGELWTDANTLEDLHNLMLANDSDDYENAADTSYIAKAALDPNTDWTKFLGGSNDDAQWIILALWKIADYKSARGQDSSAYISSAAKIYDMIAREWDDTCGGGVWWSTEHTYKNAITNELFLLTSAAGYLRTKNEAYLENANKEWSWLIASGMRGPNGLFNDGLDLKTCQNNGQTTWTYNQAVVASGLAALYAATGNTSLLDQAEVSLDATIVSLTGNGILRESCDLADETCNHDQQIFKGIWTKHVQYYLDNANDISRVAKYSQFLGVQHSGILLHATNSAHDIGSVWYTADQGRSQWSPEASASGLQAFISAAKYGSC</sequence>
<dbReference type="Pfam" id="PF03663">
    <property type="entry name" value="Glyco_hydro_76"/>
    <property type="match status" value="1"/>
</dbReference>
<name>A0A0D0B4D8_9AGAM</name>
<keyword evidence="1" id="KW-0732">Signal</keyword>
<dbReference type="InterPro" id="IPR053169">
    <property type="entry name" value="MUG_Protein"/>
</dbReference>
<dbReference type="STRING" id="930992.A0A0D0B4D8"/>
<keyword evidence="3" id="KW-1185">Reference proteome</keyword>
<reference evidence="2 3" key="1">
    <citation type="submission" date="2014-04" db="EMBL/GenBank/DDBJ databases">
        <authorList>
            <consortium name="DOE Joint Genome Institute"/>
            <person name="Kuo A."/>
            <person name="Ruytinx J."/>
            <person name="Rineau F."/>
            <person name="Colpaert J."/>
            <person name="Kohler A."/>
            <person name="Nagy L.G."/>
            <person name="Floudas D."/>
            <person name="Copeland A."/>
            <person name="Barry K.W."/>
            <person name="Cichocki N."/>
            <person name="Veneault-Fourrey C."/>
            <person name="LaButti K."/>
            <person name="Lindquist E.A."/>
            <person name="Lipzen A."/>
            <person name="Lundell T."/>
            <person name="Morin E."/>
            <person name="Murat C."/>
            <person name="Sun H."/>
            <person name="Tunlid A."/>
            <person name="Henrissat B."/>
            <person name="Grigoriev I.V."/>
            <person name="Hibbett D.S."/>
            <person name="Martin F."/>
            <person name="Nordberg H.P."/>
            <person name="Cantor M.N."/>
            <person name="Hua S.X."/>
        </authorList>
    </citation>
    <scope>NUCLEOTIDE SEQUENCE [LARGE SCALE GENOMIC DNA]</scope>
    <source>
        <strain evidence="2 3">UH-Slu-Lm8-n1</strain>
    </source>
</reference>
<evidence type="ECO:0000313" key="3">
    <source>
        <dbReference type="Proteomes" id="UP000054485"/>
    </source>
</evidence>
<dbReference type="GO" id="GO:0005975">
    <property type="term" value="P:carbohydrate metabolic process"/>
    <property type="evidence" value="ECO:0007669"/>
    <property type="project" value="InterPro"/>
</dbReference>
<accession>A0A0D0B4D8</accession>
<keyword evidence="2" id="KW-0378">Hydrolase</keyword>
<dbReference type="PANTHER" id="PTHR47791">
    <property type="entry name" value="MEIOTICALLY UP-REGULATED GENE 191 PROTEIN"/>
    <property type="match status" value="1"/>
</dbReference>
<dbReference type="Gene3D" id="1.50.10.20">
    <property type="match status" value="1"/>
</dbReference>
<dbReference type="GO" id="GO:0016787">
    <property type="term" value="F:hydrolase activity"/>
    <property type="evidence" value="ECO:0007669"/>
    <property type="project" value="UniProtKB-KW"/>
</dbReference>
<dbReference type="PANTHER" id="PTHR47791:SF3">
    <property type="entry name" value="MEIOTICALLY UP-REGULATED GENE 191 PROTEIN"/>
    <property type="match status" value="1"/>
</dbReference>
<proteinExistence type="predicted"/>
<gene>
    <name evidence="2" type="ORF">CY34DRAFT_802363</name>
</gene>
<reference evidence="3" key="2">
    <citation type="submission" date="2015-01" db="EMBL/GenBank/DDBJ databases">
        <title>Evolutionary Origins and Diversification of the Mycorrhizal Mutualists.</title>
        <authorList>
            <consortium name="DOE Joint Genome Institute"/>
            <consortium name="Mycorrhizal Genomics Consortium"/>
            <person name="Kohler A."/>
            <person name="Kuo A."/>
            <person name="Nagy L.G."/>
            <person name="Floudas D."/>
            <person name="Copeland A."/>
            <person name="Barry K.W."/>
            <person name="Cichocki N."/>
            <person name="Veneault-Fourrey C."/>
            <person name="LaButti K."/>
            <person name="Lindquist E.A."/>
            <person name="Lipzen A."/>
            <person name="Lundell T."/>
            <person name="Morin E."/>
            <person name="Murat C."/>
            <person name="Riley R."/>
            <person name="Ohm R."/>
            <person name="Sun H."/>
            <person name="Tunlid A."/>
            <person name="Henrissat B."/>
            <person name="Grigoriev I.V."/>
            <person name="Hibbett D.S."/>
            <person name="Martin F."/>
        </authorList>
    </citation>
    <scope>NUCLEOTIDE SEQUENCE [LARGE SCALE GENOMIC DNA]</scope>
    <source>
        <strain evidence="3">UH-Slu-Lm8-n1</strain>
    </source>
</reference>
<dbReference type="OrthoDB" id="9984024at2759"/>
<dbReference type="InterPro" id="IPR005198">
    <property type="entry name" value="Glyco_hydro_76"/>
</dbReference>
<dbReference type="InParanoid" id="A0A0D0B4D8"/>
<evidence type="ECO:0000313" key="2">
    <source>
        <dbReference type="EMBL" id="KIK44789.1"/>
    </source>
</evidence>
<dbReference type="InterPro" id="IPR008928">
    <property type="entry name" value="6-hairpin_glycosidase_sf"/>
</dbReference>
<dbReference type="SUPFAM" id="SSF48208">
    <property type="entry name" value="Six-hairpin glycosidases"/>
    <property type="match status" value="1"/>
</dbReference>
<dbReference type="AlphaFoldDB" id="A0A0D0B4D8"/>
<protein>
    <submittedName>
        <fullName evidence="2">Glycoside hydrolase family 76 protein</fullName>
    </submittedName>
</protein>
<dbReference type="Proteomes" id="UP000054485">
    <property type="component" value="Unassembled WGS sequence"/>
</dbReference>